<evidence type="ECO:0000259" key="2">
    <source>
        <dbReference type="Pfam" id="PF22939"/>
    </source>
</evidence>
<evidence type="ECO:0000259" key="4">
    <source>
        <dbReference type="Pfam" id="PF24883"/>
    </source>
</evidence>
<dbReference type="Gene3D" id="3.40.50.300">
    <property type="entry name" value="P-loop containing nucleotide triphosphate hydrolases"/>
    <property type="match status" value="1"/>
</dbReference>
<proteinExistence type="predicted"/>
<dbReference type="Gene3D" id="1.25.40.10">
    <property type="entry name" value="Tetratricopeptide repeat domain"/>
    <property type="match status" value="2"/>
</dbReference>
<reference evidence="5" key="1">
    <citation type="submission" date="2021-03" db="EMBL/GenBank/DDBJ databases">
        <authorList>
            <person name="Tagirdzhanova G."/>
        </authorList>
    </citation>
    <scope>NUCLEOTIDE SEQUENCE</scope>
</reference>
<sequence>MAEKLSEGRVPNSINQCKSIDLNAKSRIKLFKAWHKGRQFVLTSTATSLAQKSALMAPEQDVSVLHVVAMADSIDTHLKSQTTYRIIERIRPFIHGLEQFERALSTYANGSALVMAPLWGSTQVLLALAANFVDAFDQVLDMLQDIAENLPRFERYASVFKGRAMFQAALSLLYSDLADFLTATIDFFCRRDIVVLWRSLWKPFKDDFDRTLRQLRKHILLVDNEPVVTGFEHNQEKLEQTFSSLEKLMTDSLRYPDKMVDQQRQTQEMMNALQLREVTRWLSAQNPQMFYEAALRRTHPSSEAWFINMPEVRAWIQAPKEQVLPMLWIHGAPCCGKTLLATKVIQHLDNLINSQKQPDEKFVLAYFFCDFKDITKRSCLSIARSVVSQLLAADPNLLPHAIASMNASGEAEAVSLTRIFALAKDLLSTFSSTFILVDAIDECNTEERCLILDHLNDLAGPDSTTKVMILSRREPDIKTKMASFPSYAISSTDTSSDITQYVSTCLNQENNFSITIKRPLKLDIEHKLSKAAQGNFLWVRLMIDTLQKQPFEDYEQSKDAVTNLPLGLGNAYGRVLLQLLLQPKLFHNAAMLALQLVTTSLQPLTIPQLSHAFSVLNDPNVALFVSQVHLSKFIEDTAGQILTVNSLKQVGFVHHTVSEFLTSPSELWTEDHRLISKFHVDLPKAHEMHAICCVESLLKGTYCLKDFDLQVCDKEHGYFDYAVEHWADHVSEASPATGTLIKHVSDFLGSERGMFWLVYRLQNPTAILTTLSQLMLVEYKLKIWSESSNDSDGIRKLVKNCVQTLYQRWHTRMKMELPKTDPRLLESSNVLAQIHFVKGQYSESAEMFFSNMSLARQALGDDKPTTLRCISGLAVVRTLQGRWAEAIELAREALQGQIASLGPMHQETLGGFELLGEAIVKGVHHIKDRTIEEMQIEGEEVLRTSLQGRRKLLGKDHPDTLKSLHNLARAFMAQNRYAEAEEILLEHRGIVKRVLGSDHRSYIHSMDGLAVVYLETGRPSEAEATHEYLLAQRTRLLGPEHPDTANSIWHLGILQQDQGRYEQADRCCRVVVR</sequence>
<dbReference type="EMBL" id="CAJPDS010000176">
    <property type="protein sequence ID" value="CAF9941122.1"/>
    <property type="molecule type" value="Genomic_DNA"/>
</dbReference>
<dbReference type="InterPro" id="IPR027417">
    <property type="entry name" value="P-loop_NTPase"/>
</dbReference>
<accession>A0A8H3J5J1</accession>
<dbReference type="Pfam" id="PF24809">
    <property type="entry name" value="DUF7708"/>
    <property type="match status" value="1"/>
</dbReference>
<dbReference type="Pfam" id="PF13424">
    <property type="entry name" value="TPR_12"/>
    <property type="match status" value="2"/>
</dbReference>
<comment type="caution">
    <text evidence="5">The sequence shown here is derived from an EMBL/GenBank/DDBJ whole genome shotgun (WGS) entry which is preliminary data.</text>
</comment>
<dbReference type="Proteomes" id="UP000664521">
    <property type="component" value="Unassembled WGS sequence"/>
</dbReference>
<dbReference type="InterPro" id="IPR056884">
    <property type="entry name" value="NPHP3-like_N"/>
</dbReference>
<dbReference type="PANTHER" id="PTHR10039:SF14">
    <property type="entry name" value="NACHT DOMAIN-CONTAINING PROTEIN"/>
    <property type="match status" value="1"/>
</dbReference>
<dbReference type="SUPFAM" id="SSF52540">
    <property type="entry name" value="P-loop containing nucleoside triphosphate hydrolases"/>
    <property type="match status" value="1"/>
</dbReference>
<dbReference type="InterPro" id="IPR054471">
    <property type="entry name" value="GPIID_WHD"/>
</dbReference>
<keyword evidence="1" id="KW-0677">Repeat</keyword>
<evidence type="ECO:0000313" key="5">
    <source>
        <dbReference type="EMBL" id="CAF9941122.1"/>
    </source>
</evidence>
<dbReference type="InterPro" id="IPR056125">
    <property type="entry name" value="DUF7708"/>
</dbReference>
<evidence type="ECO:0008006" key="7">
    <source>
        <dbReference type="Google" id="ProtNLM"/>
    </source>
</evidence>
<feature type="domain" description="DUF7708" evidence="3">
    <location>
        <begin position="118"/>
        <end position="224"/>
    </location>
</feature>
<dbReference type="AlphaFoldDB" id="A0A8H3J5J1"/>
<dbReference type="OrthoDB" id="21416at2759"/>
<feature type="domain" description="GPI inositol-deacylase winged helix" evidence="2">
    <location>
        <begin position="584"/>
        <end position="664"/>
    </location>
</feature>
<name>A0A8H3J5J1_9LECA</name>
<dbReference type="SUPFAM" id="SSF48452">
    <property type="entry name" value="TPR-like"/>
    <property type="match status" value="2"/>
</dbReference>
<evidence type="ECO:0000313" key="6">
    <source>
        <dbReference type="Proteomes" id="UP000664521"/>
    </source>
</evidence>
<protein>
    <recommendedName>
        <fullName evidence="7">NACHT domain-containing protein</fullName>
    </recommendedName>
</protein>
<dbReference type="Pfam" id="PF24883">
    <property type="entry name" value="NPHP3_N"/>
    <property type="match status" value="1"/>
</dbReference>
<evidence type="ECO:0000259" key="3">
    <source>
        <dbReference type="Pfam" id="PF24809"/>
    </source>
</evidence>
<keyword evidence="6" id="KW-1185">Reference proteome</keyword>
<feature type="domain" description="Nephrocystin 3-like N-terminal" evidence="4">
    <location>
        <begin position="304"/>
        <end position="472"/>
    </location>
</feature>
<evidence type="ECO:0000256" key="1">
    <source>
        <dbReference type="ARBA" id="ARBA00022737"/>
    </source>
</evidence>
<dbReference type="InterPro" id="IPR011990">
    <property type="entry name" value="TPR-like_helical_dom_sf"/>
</dbReference>
<dbReference type="PANTHER" id="PTHR10039">
    <property type="entry name" value="AMELOGENIN"/>
    <property type="match status" value="1"/>
</dbReference>
<dbReference type="Pfam" id="PF22939">
    <property type="entry name" value="WHD_GPIID"/>
    <property type="match status" value="1"/>
</dbReference>
<organism evidence="5 6">
    <name type="scientific">Heterodermia speciosa</name>
    <dbReference type="NCBI Taxonomy" id="116794"/>
    <lineage>
        <taxon>Eukaryota</taxon>
        <taxon>Fungi</taxon>
        <taxon>Dikarya</taxon>
        <taxon>Ascomycota</taxon>
        <taxon>Pezizomycotina</taxon>
        <taxon>Lecanoromycetes</taxon>
        <taxon>OSLEUM clade</taxon>
        <taxon>Lecanoromycetidae</taxon>
        <taxon>Caliciales</taxon>
        <taxon>Physciaceae</taxon>
        <taxon>Heterodermia</taxon>
    </lineage>
</organism>
<gene>
    <name evidence="5" type="ORF">HETSPECPRED_002875</name>
</gene>